<sequence length="110" mass="12924">MDAPPIRAVLKSIYEPNVIEESAAFQELCKIAFGRLKQLMRSHKVPYEQMRHIVIRCMEQLVMKSGVRNEFAMYSSMIERQVLQLFEQPIVRPTVTTGRTEMILDWFYGQ</sequence>
<proteinExistence type="predicted"/>
<evidence type="ECO:0000313" key="1">
    <source>
        <dbReference type="EMBL" id="OCS91065.1"/>
    </source>
</evidence>
<reference evidence="1 2" key="1">
    <citation type="submission" date="2016-07" db="EMBL/GenBank/DDBJ databases">
        <title>Caryophanon latum genome sequencing.</title>
        <authorList>
            <person name="Verma A."/>
            <person name="Pal Y."/>
            <person name="Krishnamurthi S."/>
        </authorList>
    </citation>
    <scope>NUCLEOTIDE SEQUENCE [LARGE SCALE GENOMIC DNA]</scope>
    <source>
        <strain evidence="1 2">DSM 14151</strain>
    </source>
</reference>
<gene>
    <name evidence="1" type="ORF">A6K76_09990</name>
</gene>
<dbReference type="AlphaFoldDB" id="A0A1C0YV77"/>
<dbReference type="Proteomes" id="UP000093482">
    <property type="component" value="Unassembled WGS sequence"/>
</dbReference>
<comment type="caution">
    <text evidence="1">The sequence shown here is derived from an EMBL/GenBank/DDBJ whole genome shotgun (WGS) entry which is preliminary data.</text>
</comment>
<keyword evidence="2" id="KW-1185">Reference proteome</keyword>
<dbReference type="EMBL" id="MATO01000031">
    <property type="protein sequence ID" value="OCS91065.1"/>
    <property type="molecule type" value="Genomic_DNA"/>
</dbReference>
<organism evidence="1 2">
    <name type="scientific">Caryophanon latum</name>
    <dbReference type="NCBI Taxonomy" id="33977"/>
    <lineage>
        <taxon>Bacteria</taxon>
        <taxon>Bacillati</taxon>
        <taxon>Bacillota</taxon>
        <taxon>Bacilli</taxon>
        <taxon>Bacillales</taxon>
        <taxon>Caryophanaceae</taxon>
        <taxon>Caryophanon</taxon>
    </lineage>
</organism>
<evidence type="ECO:0000313" key="2">
    <source>
        <dbReference type="Proteomes" id="UP000093482"/>
    </source>
</evidence>
<protein>
    <submittedName>
        <fullName evidence="1">Uncharacterized protein</fullName>
    </submittedName>
</protein>
<name>A0A1C0YV77_9BACL</name>
<accession>A0A1C0YV77</accession>